<dbReference type="PANTHER" id="PTHR21310:SF15">
    <property type="entry name" value="AMINOGLYCOSIDE PHOSPHOTRANSFERASE DOMAIN-CONTAINING PROTEIN"/>
    <property type="match status" value="1"/>
</dbReference>
<dbReference type="SUPFAM" id="SSF118310">
    <property type="entry name" value="AN1-like Zinc finger"/>
    <property type="match status" value="1"/>
</dbReference>
<gene>
    <name evidence="2" type="ORF">C2857_004951</name>
</gene>
<feature type="domain" description="Aminoglycoside phosphotransferase" evidence="1">
    <location>
        <begin position="143"/>
        <end position="345"/>
    </location>
</feature>
<dbReference type="Gene3D" id="4.10.1110.10">
    <property type="entry name" value="AN1-like Zinc finger"/>
    <property type="match status" value="1"/>
</dbReference>
<evidence type="ECO:0000259" key="1">
    <source>
        <dbReference type="Pfam" id="PF01636"/>
    </source>
</evidence>
<sequence>MPHRFFDCSVSECGRPSARAVGAGCDMCSRYFCGVHMSREYHKCNIGDLDDAAYNALIAAENSRLRAQINEAAVCKLASGLNHGKPCAIEYPSKVVGPGALTGCANYHARIRFGDGSPSWLLRLPRVTGFAVGLPVSLAEYLVRSEYATLKFLETTAVPAPRAFSFGIPSQGTDHGVGACFLLMEELSGKPWDGQGDATKVWKGLADIFAELEKHPFAKAGSLYVESPDDLPSVSAIASDRFVCLDPYGPFETSAAYYTAWAEQYLALIADGQLYPQFAVEAYLVYRFLQDNVSQLSDSEDKFFLKHVDDKGDHLMVDEDLNITGIIDWQMARVVPRREAFALSLVSADMRALCDGNVSLSSKDVALSNALREKGSRLASHMRDEKMRRFLWGLGLEPEWAYALPLANAILQVFAVEQGWDEWKGVALKRYESDGRLKALVEKSSGGNEQ</sequence>
<dbReference type="InterPro" id="IPR035896">
    <property type="entry name" value="AN1-like_Znf"/>
</dbReference>
<reference evidence="2 3" key="1">
    <citation type="journal article" date="2018" name="PLoS Genet.">
        <title>Repeat elements organise 3D genome structure and mediate transcription in the filamentous fungus Epichloe festucae.</title>
        <authorList>
            <person name="Winter D.J."/>
            <person name="Ganley A.R.D."/>
            <person name="Young C.A."/>
            <person name="Liachko I."/>
            <person name="Schardl C.L."/>
            <person name="Dupont P.Y."/>
            <person name="Berry D."/>
            <person name="Ram A."/>
            <person name="Scott B."/>
            <person name="Cox M.P."/>
        </authorList>
    </citation>
    <scope>NUCLEOTIDE SEQUENCE [LARGE SCALE GENOMIC DNA]</scope>
    <source>
        <strain evidence="2 3">Fl1</strain>
    </source>
</reference>
<dbReference type="EMBL" id="CP031385">
    <property type="protein sequence ID" value="QPG94140.1"/>
    <property type="molecule type" value="Genomic_DNA"/>
</dbReference>
<accession>A0A7S9PS98</accession>
<dbReference type="AlphaFoldDB" id="A0A7S9PS98"/>
<organism evidence="2 3">
    <name type="scientific">Epichloe festucae (strain Fl1)</name>
    <dbReference type="NCBI Taxonomy" id="877507"/>
    <lineage>
        <taxon>Eukaryota</taxon>
        <taxon>Fungi</taxon>
        <taxon>Dikarya</taxon>
        <taxon>Ascomycota</taxon>
        <taxon>Pezizomycotina</taxon>
        <taxon>Sordariomycetes</taxon>
        <taxon>Hypocreomycetidae</taxon>
        <taxon>Hypocreales</taxon>
        <taxon>Clavicipitaceae</taxon>
        <taxon>Epichloe</taxon>
    </lineage>
</organism>
<dbReference type="InterPro" id="IPR002575">
    <property type="entry name" value="Aminoglycoside_PTrfase"/>
</dbReference>
<dbReference type="PANTHER" id="PTHR21310">
    <property type="entry name" value="AMINOGLYCOSIDE PHOSPHOTRANSFERASE-RELATED-RELATED"/>
    <property type="match status" value="1"/>
</dbReference>
<dbReference type="SUPFAM" id="SSF56112">
    <property type="entry name" value="Protein kinase-like (PK-like)"/>
    <property type="match status" value="1"/>
</dbReference>
<evidence type="ECO:0000313" key="2">
    <source>
        <dbReference type="EMBL" id="QPG94140.1"/>
    </source>
</evidence>
<keyword evidence="3" id="KW-1185">Reference proteome</keyword>
<dbReference type="Gene3D" id="3.90.1200.10">
    <property type="match status" value="1"/>
</dbReference>
<dbReference type="InterPro" id="IPR051678">
    <property type="entry name" value="AGP_Transferase"/>
</dbReference>
<dbReference type="Pfam" id="PF01636">
    <property type="entry name" value="APH"/>
    <property type="match status" value="1"/>
</dbReference>
<protein>
    <recommendedName>
        <fullName evidence="1">Aminoglycoside phosphotransferase domain-containing protein</fullName>
    </recommendedName>
</protein>
<proteinExistence type="predicted"/>
<dbReference type="InterPro" id="IPR011009">
    <property type="entry name" value="Kinase-like_dom_sf"/>
</dbReference>
<dbReference type="Proteomes" id="UP000594364">
    <property type="component" value="Chromosome 1"/>
</dbReference>
<evidence type="ECO:0000313" key="3">
    <source>
        <dbReference type="Proteomes" id="UP000594364"/>
    </source>
</evidence>
<name>A0A7S9PS98_EPIFF</name>
<dbReference type="OrthoDB" id="5327538at2759"/>